<dbReference type="HOGENOM" id="CLU_101659_3_1_2"/>
<dbReference type="RefSeq" id="WP_148305898.1">
    <property type="nucleotide sequence ID" value="NZ_CP009552.1"/>
</dbReference>
<organism evidence="8 9">
    <name type="scientific">Geoglobus acetivorans</name>
    <dbReference type="NCBI Taxonomy" id="565033"/>
    <lineage>
        <taxon>Archaea</taxon>
        <taxon>Methanobacteriati</taxon>
        <taxon>Methanobacteriota</taxon>
        <taxon>Archaeoglobi</taxon>
        <taxon>Archaeoglobales</taxon>
        <taxon>Archaeoglobaceae</taxon>
        <taxon>Geoglobus</taxon>
    </lineage>
</organism>
<dbReference type="PANTHER" id="PTHR33932">
    <property type="entry name" value="NA(+)/H(+) ANTIPORTER SUBUNIT B"/>
    <property type="match status" value="1"/>
</dbReference>
<dbReference type="GO" id="GO:0005886">
    <property type="term" value="C:plasma membrane"/>
    <property type="evidence" value="ECO:0007669"/>
    <property type="project" value="UniProtKB-SubCell"/>
</dbReference>
<evidence type="ECO:0000313" key="9">
    <source>
        <dbReference type="Proteomes" id="UP000030624"/>
    </source>
</evidence>
<feature type="domain" description="Na+/H+ antiporter MnhB subunit-related protein" evidence="7">
    <location>
        <begin position="8"/>
        <end position="136"/>
    </location>
</feature>
<keyword evidence="2" id="KW-1003">Cell membrane</keyword>
<dbReference type="GeneID" id="24797055"/>
<dbReference type="AlphaFoldDB" id="A0A0A7GBV1"/>
<gene>
    <name evidence="8" type="ORF">GACE_0451</name>
</gene>
<feature type="transmembrane region" description="Helical" evidence="6">
    <location>
        <begin position="38"/>
        <end position="57"/>
    </location>
</feature>
<evidence type="ECO:0000259" key="7">
    <source>
        <dbReference type="Pfam" id="PF04039"/>
    </source>
</evidence>
<feature type="transmembrane region" description="Helical" evidence="6">
    <location>
        <begin position="117"/>
        <end position="144"/>
    </location>
</feature>
<evidence type="ECO:0000256" key="1">
    <source>
        <dbReference type="ARBA" id="ARBA00004651"/>
    </source>
</evidence>
<evidence type="ECO:0000256" key="5">
    <source>
        <dbReference type="ARBA" id="ARBA00023136"/>
    </source>
</evidence>
<feature type="transmembrane region" description="Helical" evidence="6">
    <location>
        <begin position="77"/>
        <end position="97"/>
    </location>
</feature>
<dbReference type="Pfam" id="PF04039">
    <property type="entry name" value="MnhB"/>
    <property type="match status" value="1"/>
</dbReference>
<name>A0A0A7GBV1_GEOAI</name>
<proteinExistence type="predicted"/>
<dbReference type="eggNOG" id="arCOG03079">
    <property type="taxonomic scope" value="Archaea"/>
</dbReference>
<keyword evidence="5 6" id="KW-0472">Membrane</keyword>
<comment type="subcellular location">
    <subcellularLocation>
        <location evidence="1">Cell membrane</location>
        <topology evidence="1">Multi-pass membrane protein</topology>
    </subcellularLocation>
</comment>
<protein>
    <submittedName>
        <fullName evidence="8">Monovalent cation/H+ antiporter subunit B</fullName>
    </submittedName>
</protein>
<sequence length="152" mass="16335">MSDDVNVVIKTTIRTMLPFIQLYGFYVMTGTEGAGGGFQGGVILAASFILYAITFGAEKGREKAPESWNTAFKSFGLYIYAGVGVLTVLYSLGSAEFLNYSATFLSLFVPHTVARGILIADVIEVGIGITVAASFTSLFFDLVWKGDEDGRD</sequence>
<evidence type="ECO:0000313" key="8">
    <source>
        <dbReference type="EMBL" id="AIY89509.1"/>
    </source>
</evidence>
<evidence type="ECO:0000256" key="6">
    <source>
        <dbReference type="SAM" id="Phobius"/>
    </source>
</evidence>
<dbReference type="EMBL" id="CP009552">
    <property type="protein sequence ID" value="AIY89509.1"/>
    <property type="molecule type" value="Genomic_DNA"/>
</dbReference>
<evidence type="ECO:0000256" key="4">
    <source>
        <dbReference type="ARBA" id="ARBA00022989"/>
    </source>
</evidence>
<accession>A0A0A7GBV1</accession>
<dbReference type="Proteomes" id="UP000030624">
    <property type="component" value="Chromosome"/>
</dbReference>
<reference evidence="8 9" key="1">
    <citation type="journal article" date="2015" name="Appl. Environ. Microbiol.">
        <title>The Geoglobus acetivorans genome: Fe(III) reduction, acetate utilization, autotrophic growth, and degradation of aromatic compounds in a hyperthermophilic archaeon.</title>
        <authorList>
            <person name="Mardanov A.V."/>
            <person name="Slododkina G.B."/>
            <person name="Slobodkin A.I."/>
            <person name="Beletsky A.V."/>
            <person name="Gavrilov S.N."/>
            <person name="Kublanov I.V."/>
            <person name="Bonch-Osmolovskaya E.A."/>
            <person name="Skryabin K.G."/>
            <person name="Ravin N.V."/>
        </authorList>
    </citation>
    <scope>NUCLEOTIDE SEQUENCE [LARGE SCALE GENOMIC DNA]</scope>
    <source>
        <strain evidence="8 9">SBH6</strain>
    </source>
</reference>
<dbReference type="InterPro" id="IPR050622">
    <property type="entry name" value="CPA3_antiporter_subunitB"/>
</dbReference>
<evidence type="ECO:0000256" key="3">
    <source>
        <dbReference type="ARBA" id="ARBA00022692"/>
    </source>
</evidence>
<dbReference type="KEGG" id="gac:GACE_0451"/>
<evidence type="ECO:0000256" key="2">
    <source>
        <dbReference type="ARBA" id="ARBA00022475"/>
    </source>
</evidence>
<keyword evidence="4 6" id="KW-1133">Transmembrane helix</keyword>
<dbReference type="STRING" id="565033.GACE_0451"/>
<dbReference type="PANTHER" id="PTHR33932:SF4">
    <property type="entry name" value="NA(+)_H(+) ANTIPORTER SUBUNIT B"/>
    <property type="match status" value="1"/>
</dbReference>
<dbReference type="InterPro" id="IPR007182">
    <property type="entry name" value="MnhB"/>
</dbReference>
<keyword evidence="3 6" id="KW-0812">Transmembrane</keyword>